<dbReference type="InterPro" id="IPR048333">
    <property type="entry name" value="HA2_WH"/>
</dbReference>
<evidence type="ECO:0000256" key="4">
    <source>
        <dbReference type="ARBA" id="ARBA00022840"/>
    </source>
</evidence>
<dbReference type="PROSITE" id="PS51194">
    <property type="entry name" value="HELICASE_CTER"/>
    <property type="match status" value="1"/>
</dbReference>
<feature type="region of interest" description="Disordered" evidence="6">
    <location>
        <begin position="1238"/>
        <end position="1264"/>
    </location>
</feature>
<dbReference type="Pfam" id="PF00270">
    <property type="entry name" value="DEAD"/>
    <property type="match status" value="1"/>
</dbReference>
<name>A0ABY8ULC3_TETOB</name>
<feature type="region of interest" description="Disordered" evidence="6">
    <location>
        <begin position="1"/>
        <end position="27"/>
    </location>
</feature>
<feature type="region of interest" description="Disordered" evidence="6">
    <location>
        <begin position="96"/>
        <end position="201"/>
    </location>
</feature>
<feature type="compositionally biased region" description="Low complexity" evidence="6">
    <location>
        <begin position="1246"/>
        <end position="1264"/>
    </location>
</feature>
<sequence>MDQPDGEKGGLIRREAGERPMFKVPAPKTSLLGLDALARQKRAERGEPEGDGTEALAGSSSIAAAAAAALQLHVALCLLWQLVEYPNTCRRVEESEWDMTPARPGSGVQGSGAAGQTPLRDARGSAAPSPWEPESSTRGGGGSVGRVGGSGSSRGSNAGAGGGWGSGSSAVGLPAAARPGSSIRGTPGGGATGASGTGGGAASIGRVRFEVEQSPALTPTWKSTSWARQKAAGGAAGGAEGAESPVLGEGGEDGTAGFDEALKREAELEEIQMERDWYDAEEFGGANAAAAAHNPFVGDESLFKKRETEMTQRMKRRDGTVMSLAASKRANELEKALNAWEDNRLLTSGVVKLRQVNLDFDDDDENRVLLLVHDTKPPFLEGKALSGKAAGVVLPLKDPTSDMAVIARGGSALVKEVREKKDKDKSRLRFWDMAGSKMGKITGLTGEEEAEAAKRAEEAAAAGLGDADDDDEAGGRKGSQFRSHLKKSEAASEFSRTKSIAQQRRSLPVYTVRDELLQVIRENPVTIVVGETGSGKTTQMTQYLHEDGYTSLGLIGCTQPRRVAAMSVAKRVSEEMGVELGQEVGYAIRFEDCTSDKTFIKYMTDGVLLRETLSSEDLFQYKAVIMDEAHERSLNTDVLFGILKKVVAMRADFKLIVTSATLDSAKFASFFGNAPVFNIPGRTFPVDVLWSRTPQEDYVEAAVKQALAIHLRDPPGDILIFMTGQEEIEATCFSLAERLDQMRSGGQDVPELMILPIYSQLPSDLQAKIFDKAPEGSRKCIVSTNIAETSLTVDGIYYVIDTGYVKMKVYNPKMGMDALQVFPESQAAANQRSGRAGRTGPGTAYRLYTESAFKHEMLVSSVPEIQRTNLANVVLLLKSLNVDNLLHFDFMDPPPQENILNSMHQLWVLGALDNVGGLTSTGRHMVEFPLEPALAKLLLAGAAMGCSAEALTIVSMLSVPSVFFRPPDRAEESDAAREKFFVPESDHLTLLHVYQQWKNNGYRGDWCARHYLQGKGLKKAKEGKGLKKAKEGKGLKKAKEGKGLKKAKEGKGLKKAKEVRAQLLDIMKTQRLPLTSCGSDWDVVRKAICSAYFSNAGKFKGIGEYVNCRTGMPCHLHPSSALYGLGYTPDYVVYHELGMPCHLHPSSALYGLGYTPDYVVYHELVFTSKEYMQCVSAVEPEWLAELGPMFFSIKESHSSRQERRKKEAATAAAMAAEAAQAEEAKAAAAAAAAAEEVERRQKAREAAATPAGRRATTPRRPLGL</sequence>
<evidence type="ECO:0000256" key="1">
    <source>
        <dbReference type="ARBA" id="ARBA00022741"/>
    </source>
</evidence>
<dbReference type="InterPro" id="IPR014001">
    <property type="entry name" value="Helicase_ATP-bd"/>
</dbReference>
<evidence type="ECO:0008006" key="11">
    <source>
        <dbReference type="Google" id="ProtNLM"/>
    </source>
</evidence>
<feature type="compositionally biased region" description="Basic and acidic residues" evidence="6">
    <location>
        <begin position="1"/>
        <end position="21"/>
    </location>
</feature>
<dbReference type="InterPro" id="IPR001650">
    <property type="entry name" value="Helicase_C-like"/>
</dbReference>
<dbReference type="Pfam" id="PF04408">
    <property type="entry name" value="WHD_HA2"/>
    <property type="match status" value="1"/>
</dbReference>
<keyword evidence="2" id="KW-0378">Hydrolase</keyword>
<evidence type="ECO:0000259" key="7">
    <source>
        <dbReference type="PROSITE" id="PS51192"/>
    </source>
</evidence>
<dbReference type="SMART" id="SM00487">
    <property type="entry name" value="DEXDc"/>
    <property type="match status" value="1"/>
</dbReference>
<keyword evidence="1" id="KW-0547">Nucleotide-binding</keyword>
<proteinExistence type="inferred from homology"/>
<feature type="compositionally biased region" description="Low complexity" evidence="6">
    <location>
        <begin position="125"/>
        <end position="137"/>
    </location>
</feature>
<evidence type="ECO:0000256" key="5">
    <source>
        <dbReference type="ARBA" id="ARBA00038040"/>
    </source>
</evidence>
<dbReference type="CDD" id="cd18791">
    <property type="entry name" value="SF2_C_RHA"/>
    <property type="match status" value="1"/>
</dbReference>
<keyword evidence="10" id="KW-1185">Reference proteome</keyword>
<comment type="similarity">
    <text evidence="5">Belongs to the DEAD box helicase family. DEAH subfamily. PRP16 sub-subfamily.</text>
</comment>
<protein>
    <recommendedName>
        <fullName evidence="11">RNA helicase</fullName>
    </recommendedName>
</protein>
<evidence type="ECO:0000256" key="3">
    <source>
        <dbReference type="ARBA" id="ARBA00022806"/>
    </source>
</evidence>
<dbReference type="PROSITE" id="PS51192">
    <property type="entry name" value="HELICASE_ATP_BIND_1"/>
    <property type="match status" value="1"/>
</dbReference>
<accession>A0ABY8ULC3</accession>
<dbReference type="EMBL" id="CP126219">
    <property type="protein sequence ID" value="WIA21046.1"/>
    <property type="molecule type" value="Genomic_DNA"/>
</dbReference>
<evidence type="ECO:0000256" key="6">
    <source>
        <dbReference type="SAM" id="MobiDB-lite"/>
    </source>
</evidence>
<feature type="compositionally biased region" description="Gly residues" evidence="6">
    <location>
        <begin position="186"/>
        <end position="201"/>
    </location>
</feature>
<gene>
    <name evidence="9" type="ORF">OEZ85_005370</name>
</gene>
<feature type="domain" description="Helicase ATP-binding" evidence="7">
    <location>
        <begin position="517"/>
        <end position="680"/>
    </location>
</feature>
<evidence type="ECO:0000259" key="8">
    <source>
        <dbReference type="PROSITE" id="PS51194"/>
    </source>
</evidence>
<dbReference type="InterPro" id="IPR011545">
    <property type="entry name" value="DEAD/DEAH_box_helicase_dom"/>
</dbReference>
<feature type="region of interest" description="Disordered" evidence="6">
    <location>
        <begin position="448"/>
        <end position="499"/>
    </location>
</feature>
<dbReference type="InterPro" id="IPR007502">
    <property type="entry name" value="Helicase-assoc_dom"/>
</dbReference>
<evidence type="ECO:0000313" key="9">
    <source>
        <dbReference type="EMBL" id="WIA21046.1"/>
    </source>
</evidence>
<dbReference type="Gene3D" id="3.40.50.300">
    <property type="entry name" value="P-loop containing nucleotide triphosphate hydrolases"/>
    <property type="match status" value="2"/>
</dbReference>
<dbReference type="SUPFAM" id="SSF52540">
    <property type="entry name" value="P-loop containing nucleoside triphosphate hydrolases"/>
    <property type="match status" value="1"/>
</dbReference>
<dbReference type="InterPro" id="IPR027417">
    <property type="entry name" value="P-loop_NTPase"/>
</dbReference>
<dbReference type="SMART" id="SM00847">
    <property type="entry name" value="HA2"/>
    <property type="match status" value="1"/>
</dbReference>
<organism evidence="9 10">
    <name type="scientific">Tetradesmus obliquus</name>
    <name type="common">Green alga</name>
    <name type="synonym">Acutodesmus obliquus</name>
    <dbReference type="NCBI Taxonomy" id="3088"/>
    <lineage>
        <taxon>Eukaryota</taxon>
        <taxon>Viridiplantae</taxon>
        <taxon>Chlorophyta</taxon>
        <taxon>core chlorophytes</taxon>
        <taxon>Chlorophyceae</taxon>
        <taxon>CS clade</taxon>
        <taxon>Sphaeropleales</taxon>
        <taxon>Scenedesmaceae</taxon>
        <taxon>Tetradesmus</taxon>
    </lineage>
</organism>
<feature type="compositionally biased region" description="Gly residues" evidence="6">
    <location>
        <begin position="138"/>
        <end position="166"/>
    </location>
</feature>
<reference evidence="9 10" key="1">
    <citation type="submission" date="2023-05" db="EMBL/GenBank/DDBJ databases">
        <title>A 100% complete, gapless, phased diploid assembly of the Scenedesmus obliquus UTEX 3031 genome.</title>
        <authorList>
            <person name="Biondi T.C."/>
            <person name="Hanschen E.R."/>
            <person name="Kwon T."/>
            <person name="Eng W."/>
            <person name="Kruse C.P.S."/>
            <person name="Koehler S.I."/>
            <person name="Kunde Y."/>
            <person name="Gleasner C.D."/>
            <person name="You Mak K.T."/>
            <person name="Polle J."/>
            <person name="Hovde B.T."/>
            <person name="Starkenburg S.R."/>
        </authorList>
    </citation>
    <scope>NUCLEOTIDE SEQUENCE [LARGE SCALE GENOMIC DNA]</scope>
    <source>
        <strain evidence="9 10">DOE0152z</strain>
    </source>
</reference>
<dbReference type="InterPro" id="IPR011709">
    <property type="entry name" value="DEAD-box_helicase_OB_fold"/>
</dbReference>
<dbReference type="Gene3D" id="1.20.120.1080">
    <property type="match status" value="1"/>
</dbReference>
<dbReference type="Pfam" id="PF07717">
    <property type="entry name" value="OB_NTP_bind"/>
    <property type="match status" value="1"/>
</dbReference>
<dbReference type="PANTHER" id="PTHR18934:SF91">
    <property type="entry name" value="PRE-MRNA-SPLICING FACTOR ATP-DEPENDENT RNA HELICASE PRP16"/>
    <property type="match status" value="1"/>
</dbReference>
<evidence type="ECO:0000256" key="2">
    <source>
        <dbReference type="ARBA" id="ARBA00022801"/>
    </source>
</evidence>
<feature type="compositionally biased region" description="Polar residues" evidence="6">
    <location>
        <begin position="215"/>
        <end position="227"/>
    </location>
</feature>
<feature type="region of interest" description="Disordered" evidence="6">
    <location>
        <begin position="214"/>
        <end position="256"/>
    </location>
</feature>
<dbReference type="Proteomes" id="UP001244341">
    <property type="component" value="Chromosome 12b"/>
</dbReference>
<keyword evidence="4" id="KW-0067">ATP-binding</keyword>
<dbReference type="Pfam" id="PF21010">
    <property type="entry name" value="HA2_C"/>
    <property type="match status" value="1"/>
</dbReference>
<dbReference type="SMART" id="SM00490">
    <property type="entry name" value="HELICc"/>
    <property type="match status" value="1"/>
</dbReference>
<dbReference type="Pfam" id="PF00271">
    <property type="entry name" value="Helicase_C"/>
    <property type="match status" value="1"/>
</dbReference>
<feature type="domain" description="Helicase C-terminal" evidence="8">
    <location>
        <begin position="702"/>
        <end position="881"/>
    </location>
</feature>
<keyword evidence="3" id="KW-0347">Helicase</keyword>
<dbReference type="PANTHER" id="PTHR18934">
    <property type="entry name" value="ATP-DEPENDENT RNA HELICASE"/>
    <property type="match status" value="1"/>
</dbReference>
<evidence type="ECO:0000313" key="10">
    <source>
        <dbReference type="Proteomes" id="UP001244341"/>
    </source>
</evidence>